<keyword evidence="4" id="KW-0004">4Fe-4S</keyword>
<dbReference type="GO" id="GO:0035598">
    <property type="term" value="F:tRNA (N(6)-L-threonylcarbamoyladenosine(37)-C(2))-methylthiotransferase activity"/>
    <property type="evidence" value="ECO:0007669"/>
    <property type="project" value="UniProtKB-EC"/>
</dbReference>
<dbReference type="NCBIfam" id="TIGR00089">
    <property type="entry name" value="MiaB/RimO family radical SAM methylthiotransferase"/>
    <property type="match status" value="1"/>
</dbReference>
<feature type="domain" description="Radical SAM core" evidence="17">
    <location>
        <begin position="177"/>
        <end position="405"/>
    </location>
</feature>
<dbReference type="Gene3D" id="3.80.30.20">
    <property type="entry name" value="tm_1862 like domain"/>
    <property type="match status" value="1"/>
</dbReference>
<dbReference type="EC" id="2.8.4.5" evidence="3"/>
<dbReference type="SFLD" id="SFLDG01082">
    <property type="entry name" value="B12-binding_domain_containing"/>
    <property type="match status" value="1"/>
</dbReference>
<dbReference type="InterPro" id="IPR020612">
    <property type="entry name" value="Methylthiotransferase_CS"/>
</dbReference>
<dbReference type="InterPro" id="IPR005839">
    <property type="entry name" value="Methylthiotransferase"/>
</dbReference>
<evidence type="ECO:0000256" key="4">
    <source>
        <dbReference type="ARBA" id="ARBA00022485"/>
    </source>
</evidence>
<dbReference type="SFLD" id="SFLDG01061">
    <property type="entry name" value="methylthiotransferase"/>
    <property type="match status" value="1"/>
</dbReference>
<dbReference type="Proteomes" id="UP000317557">
    <property type="component" value="Unassembled WGS sequence"/>
</dbReference>
<dbReference type="InterPro" id="IPR006638">
    <property type="entry name" value="Elp3/MiaA/NifB-like_rSAM"/>
</dbReference>
<protein>
    <recommendedName>
        <fullName evidence="15">Threonylcarbamoyladenosine tRNA methylthiotransferase MtaB</fullName>
        <ecNumber evidence="3">2.8.4.5</ecNumber>
    </recommendedName>
    <alternativeName>
        <fullName evidence="12">tRNA-t(6)A37 methylthiotransferase</fullName>
    </alternativeName>
</protein>
<dbReference type="FunFam" id="3.40.50.12160:FF:000004">
    <property type="entry name" value="Threonylcarbamoyladenosine tRNA methylthiotransferase MtaB"/>
    <property type="match status" value="1"/>
</dbReference>
<keyword evidence="11" id="KW-0411">Iron-sulfur</keyword>
<dbReference type="InterPro" id="IPR023404">
    <property type="entry name" value="rSAM_horseshoe"/>
</dbReference>
<dbReference type="PANTHER" id="PTHR11918">
    <property type="entry name" value="RADICAL SAM PROTEINS"/>
    <property type="match status" value="1"/>
</dbReference>
<keyword evidence="6 18" id="KW-0808">Transferase</keyword>
<evidence type="ECO:0000256" key="12">
    <source>
        <dbReference type="ARBA" id="ARBA00031213"/>
    </source>
</evidence>
<evidence type="ECO:0000313" key="19">
    <source>
        <dbReference type="Proteomes" id="UP000317557"/>
    </source>
</evidence>
<comment type="function">
    <text evidence="2">Catalyzes the methylthiolation of N6-threonylcarbamoyladenosine (t(6)A), leading to the formation of 2-methylthio-N6-threonylcarbamoyladenosine (ms(2)t(6)A) at position 37 in tRNAs that read codons beginning with adenine.</text>
</comment>
<evidence type="ECO:0000256" key="9">
    <source>
        <dbReference type="ARBA" id="ARBA00022723"/>
    </source>
</evidence>
<evidence type="ECO:0000256" key="7">
    <source>
        <dbReference type="ARBA" id="ARBA00022691"/>
    </source>
</evidence>
<evidence type="ECO:0000256" key="8">
    <source>
        <dbReference type="ARBA" id="ARBA00022694"/>
    </source>
</evidence>
<keyword evidence="7" id="KW-0949">S-adenosyl-L-methionine</keyword>
<dbReference type="GO" id="GO:0046872">
    <property type="term" value="F:metal ion binding"/>
    <property type="evidence" value="ECO:0007669"/>
    <property type="project" value="UniProtKB-KW"/>
</dbReference>
<comment type="similarity">
    <text evidence="14">Belongs to the methylthiotransferase family. MtaB subfamily.</text>
</comment>
<organism evidence="18 19">
    <name type="scientific">Gracilimonas mengyeensis</name>
    <dbReference type="NCBI Taxonomy" id="1302730"/>
    <lineage>
        <taxon>Bacteria</taxon>
        <taxon>Pseudomonadati</taxon>
        <taxon>Balneolota</taxon>
        <taxon>Balneolia</taxon>
        <taxon>Balneolales</taxon>
        <taxon>Balneolaceae</taxon>
        <taxon>Gracilimonas</taxon>
    </lineage>
</organism>
<evidence type="ECO:0000259" key="16">
    <source>
        <dbReference type="PROSITE" id="PS51449"/>
    </source>
</evidence>
<dbReference type="InterPro" id="IPR013848">
    <property type="entry name" value="Methylthiotransferase_N"/>
</dbReference>
<evidence type="ECO:0000256" key="11">
    <source>
        <dbReference type="ARBA" id="ARBA00023014"/>
    </source>
</evidence>
<evidence type="ECO:0000256" key="6">
    <source>
        <dbReference type="ARBA" id="ARBA00022679"/>
    </source>
</evidence>
<evidence type="ECO:0000256" key="10">
    <source>
        <dbReference type="ARBA" id="ARBA00023004"/>
    </source>
</evidence>
<reference evidence="18 19" key="1">
    <citation type="submission" date="2017-05" db="EMBL/GenBank/DDBJ databases">
        <authorList>
            <person name="Varghese N."/>
            <person name="Submissions S."/>
        </authorList>
    </citation>
    <scope>NUCLEOTIDE SEQUENCE [LARGE SCALE GENOMIC DNA]</scope>
    <source>
        <strain evidence="18 19">DSM 21985</strain>
    </source>
</reference>
<evidence type="ECO:0000256" key="14">
    <source>
        <dbReference type="ARBA" id="ARBA00061574"/>
    </source>
</evidence>
<evidence type="ECO:0000259" key="17">
    <source>
        <dbReference type="PROSITE" id="PS51918"/>
    </source>
</evidence>
<gene>
    <name evidence="18" type="ORF">SAMN06265219_12036</name>
</gene>
<dbReference type="InterPro" id="IPR058240">
    <property type="entry name" value="rSAM_sf"/>
</dbReference>
<comment type="catalytic activity">
    <reaction evidence="13">
        <text>N(6)-L-threonylcarbamoyladenosine(37) in tRNA + (sulfur carrier)-SH + AH2 + 2 S-adenosyl-L-methionine = 2-methylsulfanyl-N(6)-L-threonylcarbamoyladenosine(37) in tRNA + (sulfur carrier)-H + 5'-deoxyadenosine + L-methionine + A + S-adenosyl-L-homocysteine + 2 H(+)</text>
        <dbReference type="Rhea" id="RHEA:37075"/>
        <dbReference type="Rhea" id="RHEA-COMP:10163"/>
        <dbReference type="Rhea" id="RHEA-COMP:11092"/>
        <dbReference type="Rhea" id="RHEA-COMP:14737"/>
        <dbReference type="Rhea" id="RHEA-COMP:14739"/>
        <dbReference type="ChEBI" id="CHEBI:13193"/>
        <dbReference type="ChEBI" id="CHEBI:15378"/>
        <dbReference type="ChEBI" id="CHEBI:17319"/>
        <dbReference type="ChEBI" id="CHEBI:17499"/>
        <dbReference type="ChEBI" id="CHEBI:29917"/>
        <dbReference type="ChEBI" id="CHEBI:57844"/>
        <dbReference type="ChEBI" id="CHEBI:57856"/>
        <dbReference type="ChEBI" id="CHEBI:59789"/>
        <dbReference type="ChEBI" id="CHEBI:64428"/>
        <dbReference type="ChEBI" id="CHEBI:74418"/>
        <dbReference type="ChEBI" id="CHEBI:74420"/>
        <dbReference type="EC" id="2.8.4.5"/>
    </reaction>
</comment>
<evidence type="ECO:0000256" key="5">
    <source>
        <dbReference type="ARBA" id="ARBA00022490"/>
    </source>
</evidence>
<dbReference type="Pfam" id="PF04055">
    <property type="entry name" value="Radical_SAM"/>
    <property type="match status" value="1"/>
</dbReference>
<dbReference type="SMART" id="SM00729">
    <property type="entry name" value="Elp3"/>
    <property type="match status" value="1"/>
</dbReference>
<proteinExistence type="inferred from homology"/>
<keyword evidence="5" id="KW-0963">Cytoplasm</keyword>
<keyword evidence="10" id="KW-0408">Iron</keyword>
<sequence>MRDSKNTVYNKFTSMFKVECSLFNVPAGSTHCPKLFIFPGMKTVAFETLGCKLNFSETSSMRRDFANRGFEIAEFDEEADIYVINTCSVTQSANSTCRQTVRQALRLNPDAFVAVVGCYAQLEPEEIAEIEGVDAVLGTKDKFKLLDLFDDFAKREETIIHSTDVNEAVDFHNAFSSDDRTRAFLKIQDGCNYKCSFCTIPMARGKSRSAKIDTVVRNARQLVDEGFREIIITGVNAGDFGAGTDEDFFQLLQALDEVDGLERLRVSSIEPNLLHEDIIHFAAESKKLQPHFHMPLQSGSDEMLKLMRRRYQTDLYLSRVELIRELMPDACIGVDVITGHPGETDELFQESYYFIDSLDISYLHVFTYSERPNTHALTIKPVVDHEVRKERTHKLRQLSAKKRFIFNERFIGQKRPVLFEEENKNGFIHGWTDNYVRVAVPFSPRLGNTIQEVTIGKRSENGFYFGTLPKDIVQEEQVIKELIAYE</sequence>
<dbReference type="PROSITE" id="PS51449">
    <property type="entry name" value="MTTASE_N"/>
    <property type="match status" value="1"/>
</dbReference>
<dbReference type="Gene3D" id="3.40.50.12160">
    <property type="entry name" value="Methylthiotransferase, N-terminal domain"/>
    <property type="match status" value="1"/>
</dbReference>
<dbReference type="AlphaFoldDB" id="A0A521FJ19"/>
<keyword evidence="8" id="KW-0819">tRNA processing</keyword>
<dbReference type="SFLD" id="SFLDS00029">
    <property type="entry name" value="Radical_SAM"/>
    <property type="match status" value="1"/>
</dbReference>
<evidence type="ECO:0000256" key="1">
    <source>
        <dbReference type="ARBA" id="ARBA00001966"/>
    </source>
</evidence>
<dbReference type="CDD" id="cd01335">
    <property type="entry name" value="Radical_SAM"/>
    <property type="match status" value="1"/>
</dbReference>
<dbReference type="SUPFAM" id="SSF102114">
    <property type="entry name" value="Radical SAM enzymes"/>
    <property type="match status" value="1"/>
</dbReference>
<dbReference type="EMBL" id="FXTP01000020">
    <property type="protein sequence ID" value="SMO96155.1"/>
    <property type="molecule type" value="Genomic_DNA"/>
</dbReference>
<evidence type="ECO:0000256" key="15">
    <source>
        <dbReference type="ARBA" id="ARBA00069898"/>
    </source>
</evidence>
<feature type="domain" description="MTTase N-terminal" evidence="16">
    <location>
        <begin position="42"/>
        <end position="154"/>
    </location>
</feature>
<keyword evidence="9" id="KW-0479">Metal-binding</keyword>
<name>A0A521FJ19_9BACT</name>
<dbReference type="GO" id="GO:0051539">
    <property type="term" value="F:4 iron, 4 sulfur cluster binding"/>
    <property type="evidence" value="ECO:0007669"/>
    <property type="project" value="UniProtKB-KW"/>
</dbReference>
<evidence type="ECO:0000256" key="3">
    <source>
        <dbReference type="ARBA" id="ARBA00013273"/>
    </source>
</evidence>
<dbReference type="PROSITE" id="PS01278">
    <property type="entry name" value="MTTASE_RADICAL"/>
    <property type="match status" value="1"/>
</dbReference>
<comment type="cofactor">
    <cofactor evidence="1">
        <name>[4Fe-4S] cluster</name>
        <dbReference type="ChEBI" id="CHEBI:49883"/>
    </cofactor>
</comment>
<dbReference type="FunFam" id="3.80.30.20:FF:000001">
    <property type="entry name" value="tRNA-2-methylthio-N(6)-dimethylallyladenosine synthase 2"/>
    <property type="match status" value="1"/>
</dbReference>
<evidence type="ECO:0000256" key="13">
    <source>
        <dbReference type="ARBA" id="ARBA00051661"/>
    </source>
</evidence>
<dbReference type="InterPro" id="IPR007197">
    <property type="entry name" value="rSAM"/>
</dbReference>
<evidence type="ECO:0000313" key="18">
    <source>
        <dbReference type="EMBL" id="SMO96155.1"/>
    </source>
</evidence>
<dbReference type="InterPro" id="IPR038135">
    <property type="entry name" value="Methylthiotransferase_N_sf"/>
</dbReference>
<keyword evidence="19" id="KW-1185">Reference proteome</keyword>
<evidence type="ECO:0000256" key="2">
    <source>
        <dbReference type="ARBA" id="ARBA00002399"/>
    </source>
</evidence>
<accession>A0A521FJ19</accession>
<dbReference type="NCBIfam" id="TIGR01579">
    <property type="entry name" value="MiaB-like-C"/>
    <property type="match status" value="1"/>
</dbReference>
<dbReference type="PANTHER" id="PTHR11918:SF45">
    <property type="entry name" value="THREONYLCARBAMOYLADENOSINE TRNA METHYLTHIOTRANSFERASE"/>
    <property type="match status" value="1"/>
</dbReference>
<dbReference type="InterPro" id="IPR006467">
    <property type="entry name" value="MiaB-like_bact"/>
</dbReference>
<dbReference type="Pfam" id="PF00919">
    <property type="entry name" value="UPF0004"/>
    <property type="match status" value="1"/>
</dbReference>
<dbReference type="PROSITE" id="PS51918">
    <property type="entry name" value="RADICAL_SAM"/>
    <property type="match status" value="1"/>
</dbReference>